<feature type="domain" description="Glutamine amidotransferase type-2" evidence="11">
    <location>
        <begin position="2"/>
        <end position="207"/>
    </location>
</feature>
<dbReference type="Proteomes" id="UP000178377">
    <property type="component" value="Unassembled WGS sequence"/>
</dbReference>
<dbReference type="PIRSF" id="PIRSF001589">
    <property type="entry name" value="Asn_synthetase_glu-h"/>
    <property type="match status" value="1"/>
</dbReference>
<evidence type="ECO:0000256" key="2">
    <source>
        <dbReference type="ARBA" id="ARBA00005752"/>
    </source>
</evidence>
<dbReference type="GO" id="GO:0005524">
    <property type="term" value="F:ATP binding"/>
    <property type="evidence" value="ECO:0007669"/>
    <property type="project" value="UniProtKB-KW"/>
</dbReference>
<dbReference type="InterPro" id="IPR033738">
    <property type="entry name" value="AsnB_N"/>
</dbReference>
<dbReference type="PANTHER" id="PTHR43284">
    <property type="entry name" value="ASPARAGINE SYNTHETASE (GLUTAMINE-HYDROLYZING)"/>
    <property type="match status" value="1"/>
</dbReference>
<dbReference type="Gene3D" id="3.40.50.620">
    <property type="entry name" value="HUPs"/>
    <property type="match status" value="1"/>
</dbReference>
<keyword evidence="5 9" id="KW-0067">ATP-binding</keyword>
<feature type="active site" description="For GATase activity" evidence="8">
    <location>
        <position position="2"/>
    </location>
</feature>
<organism evidence="12 13">
    <name type="scientific">Candidatus Doudnabacteria bacterium RIFCSPHIGHO2_01_FULL_50_11</name>
    <dbReference type="NCBI Taxonomy" id="1817828"/>
    <lineage>
        <taxon>Bacteria</taxon>
        <taxon>Candidatus Doudnaibacteriota</taxon>
    </lineage>
</organism>
<keyword evidence="8" id="KW-0028">Amino-acid biosynthesis</keyword>
<dbReference type="GO" id="GO:0005829">
    <property type="term" value="C:cytosol"/>
    <property type="evidence" value="ECO:0007669"/>
    <property type="project" value="TreeGrafter"/>
</dbReference>
<proteinExistence type="inferred from homology"/>
<keyword evidence="8" id="KW-0061">Asparagine biosynthesis</keyword>
<keyword evidence="6 8" id="KW-0315">Glutamine amidotransferase</keyword>
<evidence type="ECO:0000256" key="8">
    <source>
        <dbReference type="PIRSR" id="PIRSR001589-1"/>
    </source>
</evidence>
<dbReference type="InterPro" id="IPR014729">
    <property type="entry name" value="Rossmann-like_a/b/a_fold"/>
</dbReference>
<dbReference type="CDD" id="cd00712">
    <property type="entry name" value="AsnB"/>
    <property type="match status" value="1"/>
</dbReference>
<evidence type="ECO:0000256" key="3">
    <source>
        <dbReference type="ARBA" id="ARBA00012737"/>
    </source>
</evidence>
<dbReference type="EMBL" id="MFEO01000023">
    <property type="protein sequence ID" value="OGE89296.1"/>
    <property type="molecule type" value="Genomic_DNA"/>
</dbReference>
<evidence type="ECO:0000256" key="4">
    <source>
        <dbReference type="ARBA" id="ARBA00022741"/>
    </source>
</evidence>
<dbReference type="STRING" id="1817828.A2722_02795"/>
<dbReference type="SUPFAM" id="SSF52402">
    <property type="entry name" value="Adenine nucleotide alpha hydrolases-like"/>
    <property type="match status" value="1"/>
</dbReference>
<dbReference type="CDD" id="cd01991">
    <property type="entry name" value="Asn_synthase_B_C"/>
    <property type="match status" value="1"/>
</dbReference>
<evidence type="ECO:0000256" key="10">
    <source>
        <dbReference type="PIRSR" id="PIRSR001589-3"/>
    </source>
</evidence>
<dbReference type="Gene3D" id="3.60.20.10">
    <property type="entry name" value="Glutamine Phosphoribosylpyrophosphate, subunit 1, domain 1"/>
    <property type="match status" value="1"/>
</dbReference>
<dbReference type="PANTHER" id="PTHR43284:SF1">
    <property type="entry name" value="ASPARAGINE SYNTHETASE"/>
    <property type="match status" value="1"/>
</dbReference>
<name>A0A1F5PHC2_9BACT</name>
<dbReference type="SUPFAM" id="SSF56235">
    <property type="entry name" value="N-terminal nucleophile aminohydrolases (Ntn hydrolases)"/>
    <property type="match status" value="1"/>
</dbReference>
<evidence type="ECO:0000256" key="1">
    <source>
        <dbReference type="ARBA" id="ARBA00005187"/>
    </source>
</evidence>
<evidence type="ECO:0000259" key="11">
    <source>
        <dbReference type="PROSITE" id="PS51278"/>
    </source>
</evidence>
<feature type="binding site" evidence="9">
    <location>
        <position position="281"/>
    </location>
    <ligand>
        <name>ATP</name>
        <dbReference type="ChEBI" id="CHEBI:30616"/>
    </ligand>
</feature>
<dbReference type="NCBIfam" id="TIGR01536">
    <property type="entry name" value="asn_synth_AEB"/>
    <property type="match status" value="1"/>
</dbReference>
<comment type="catalytic activity">
    <reaction evidence="7">
        <text>L-aspartate + L-glutamine + ATP + H2O = L-asparagine + L-glutamate + AMP + diphosphate + H(+)</text>
        <dbReference type="Rhea" id="RHEA:12228"/>
        <dbReference type="ChEBI" id="CHEBI:15377"/>
        <dbReference type="ChEBI" id="CHEBI:15378"/>
        <dbReference type="ChEBI" id="CHEBI:29985"/>
        <dbReference type="ChEBI" id="CHEBI:29991"/>
        <dbReference type="ChEBI" id="CHEBI:30616"/>
        <dbReference type="ChEBI" id="CHEBI:33019"/>
        <dbReference type="ChEBI" id="CHEBI:58048"/>
        <dbReference type="ChEBI" id="CHEBI:58359"/>
        <dbReference type="ChEBI" id="CHEBI:456215"/>
        <dbReference type="EC" id="6.3.5.4"/>
    </reaction>
</comment>
<evidence type="ECO:0000313" key="12">
    <source>
        <dbReference type="EMBL" id="OGE89296.1"/>
    </source>
</evidence>
<evidence type="ECO:0000256" key="5">
    <source>
        <dbReference type="ARBA" id="ARBA00022840"/>
    </source>
</evidence>
<protein>
    <recommendedName>
        <fullName evidence="3">asparagine synthase (glutamine-hydrolyzing)</fullName>
        <ecNumber evidence="3">6.3.5.4</ecNumber>
    </recommendedName>
</protein>
<feature type="binding site" evidence="9">
    <location>
        <position position="94"/>
    </location>
    <ligand>
        <name>L-glutamine</name>
        <dbReference type="ChEBI" id="CHEBI:58359"/>
    </ligand>
</feature>
<dbReference type="AlphaFoldDB" id="A0A1F5PHC2"/>
<evidence type="ECO:0000256" key="7">
    <source>
        <dbReference type="ARBA" id="ARBA00048741"/>
    </source>
</evidence>
<dbReference type="InterPro" id="IPR017932">
    <property type="entry name" value="GATase_2_dom"/>
</dbReference>
<dbReference type="GO" id="GO:0004066">
    <property type="term" value="F:asparagine synthase (glutamine-hydrolyzing) activity"/>
    <property type="evidence" value="ECO:0007669"/>
    <property type="project" value="UniProtKB-EC"/>
</dbReference>
<evidence type="ECO:0000256" key="6">
    <source>
        <dbReference type="ARBA" id="ARBA00022962"/>
    </source>
</evidence>
<evidence type="ECO:0000313" key="13">
    <source>
        <dbReference type="Proteomes" id="UP000178377"/>
    </source>
</evidence>
<comment type="caution">
    <text evidence="12">The sequence shown here is derived from an EMBL/GenBank/DDBJ whole genome shotgun (WGS) entry which is preliminary data.</text>
</comment>
<dbReference type="Pfam" id="PF00733">
    <property type="entry name" value="Asn_synthase"/>
    <property type="match status" value="1"/>
</dbReference>
<keyword evidence="4 9" id="KW-0547">Nucleotide-binding</keyword>
<dbReference type="Pfam" id="PF13537">
    <property type="entry name" value="GATase_7"/>
    <property type="match status" value="1"/>
</dbReference>
<gene>
    <name evidence="12" type="ORF">A2722_02795</name>
</gene>
<reference evidence="12 13" key="1">
    <citation type="journal article" date="2016" name="Nat. Commun.">
        <title>Thousands of microbial genomes shed light on interconnected biogeochemical processes in an aquifer system.</title>
        <authorList>
            <person name="Anantharaman K."/>
            <person name="Brown C.T."/>
            <person name="Hug L.A."/>
            <person name="Sharon I."/>
            <person name="Castelle C.J."/>
            <person name="Probst A.J."/>
            <person name="Thomas B.C."/>
            <person name="Singh A."/>
            <person name="Wilkins M.J."/>
            <person name="Karaoz U."/>
            <person name="Brodie E.L."/>
            <person name="Williams K.H."/>
            <person name="Hubbard S.S."/>
            <person name="Banfield J.F."/>
        </authorList>
    </citation>
    <scope>NUCLEOTIDE SEQUENCE [LARGE SCALE GENOMIC DNA]</scope>
</reference>
<accession>A0A1F5PHC2</accession>
<dbReference type="InterPro" id="IPR001962">
    <property type="entry name" value="Asn_synthase"/>
</dbReference>
<dbReference type="InterPro" id="IPR029055">
    <property type="entry name" value="Ntn_hydrolases_N"/>
</dbReference>
<dbReference type="PROSITE" id="PS51278">
    <property type="entry name" value="GATASE_TYPE_2"/>
    <property type="match status" value="1"/>
</dbReference>
<dbReference type="InterPro" id="IPR051786">
    <property type="entry name" value="ASN_synthetase/amidase"/>
</dbReference>
<sequence length="615" mass="70150">MCGIAGYLGQPDRSVIERMTRSLVHRGPDDEGYFVNEKVALGMRRLKIIDLEGGKQPMKGGHGATVIFNGEIYNFRKLRSELETVGIRFQTNSDTEAILHGYEHWGTQLFARLDGMFAIAIWDEHTQTLILARDRFGEKPLYYGRFGNSFVFGSELKALLQHPAVKRELDTESLQQYLVYDYVSAPRSIFKNILKLPPASCMIVRDDTQRIESYWNLRLTEKSISLEAAEELLKEKVERAVTSRMQADVPLGVFLSGGLDSSSIAYFASKNSAQKVRTFSIGFEDQSFDESQHARQVAEFLGTDHTEHIFTTKDCLDTVPKIFSVLDEPFADASVLPTFLLAQFTRIHVTVALDGDGSDELFGGYPTFQARKFLWLYRLFPTAIVNSLISRLPTSFDNITFEYGLKRIAEGARYPKLIDEYSWICSFLPHLLSQLLTTAFTTGIQDPFAVLARYIRDAGSVSDFNKMTYLYSKMYLQDDILTKSDRASMMVSLESRAPFLAVELVEFISSLPVKYKMRGLTTKWLLKRVMRPLLPPGIADRKKKGFGVPMARWLTGELKPLMLGLLEPGRLRREGYFNPDFVARLIAEHQAKKKDNRKLLWNLMAFQLWKDKWLA</sequence>
<dbReference type="GO" id="GO:0006529">
    <property type="term" value="P:asparagine biosynthetic process"/>
    <property type="evidence" value="ECO:0007669"/>
    <property type="project" value="UniProtKB-KW"/>
</dbReference>
<comment type="similarity">
    <text evidence="2">Belongs to the asparagine synthetase family.</text>
</comment>
<dbReference type="EC" id="6.3.5.4" evidence="3"/>
<dbReference type="InterPro" id="IPR006426">
    <property type="entry name" value="Asn_synth_AEB"/>
</dbReference>
<evidence type="ECO:0000256" key="9">
    <source>
        <dbReference type="PIRSR" id="PIRSR001589-2"/>
    </source>
</evidence>
<comment type="pathway">
    <text evidence="1">Amino-acid biosynthesis; L-asparagine biosynthesis; L-asparagine from L-aspartate (L-Gln route): step 1/1.</text>
</comment>
<feature type="site" description="Important for beta-aspartyl-AMP intermediate formation" evidence="10">
    <location>
        <position position="356"/>
    </location>
</feature>